<dbReference type="AlphaFoldDB" id="A0AAE0F7N1"/>
<keyword evidence="2" id="KW-1185">Reference proteome</keyword>
<gene>
    <name evidence="1" type="ORF">CYMTET_36245</name>
</gene>
<proteinExistence type="predicted"/>
<reference evidence="1 2" key="1">
    <citation type="journal article" date="2015" name="Genome Biol. Evol.">
        <title>Comparative Genomics of a Bacterivorous Green Alga Reveals Evolutionary Causalities and Consequences of Phago-Mixotrophic Mode of Nutrition.</title>
        <authorList>
            <person name="Burns J.A."/>
            <person name="Paasch A."/>
            <person name="Narechania A."/>
            <person name="Kim E."/>
        </authorList>
    </citation>
    <scope>NUCLEOTIDE SEQUENCE [LARGE SCALE GENOMIC DNA]</scope>
    <source>
        <strain evidence="1 2">PLY_AMNH</strain>
    </source>
</reference>
<dbReference type="EMBL" id="LGRX02023453">
    <property type="protein sequence ID" value="KAK3254542.1"/>
    <property type="molecule type" value="Genomic_DNA"/>
</dbReference>
<dbReference type="Proteomes" id="UP001190700">
    <property type="component" value="Unassembled WGS sequence"/>
</dbReference>
<organism evidence="1 2">
    <name type="scientific">Cymbomonas tetramitiformis</name>
    <dbReference type="NCBI Taxonomy" id="36881"/>
    <lineage>
        <taxon>Eukaryota</taxon>
        <taxon>Viridiplantae</taxon>
        <taxon>Chlorophyta</taxon>
        <taxon>Pyramimonadophyceae</taxon>
        <taxon>Pyramimonadales</taxon>
        <taxon>Pyramimonadaceae</taxon>
        <taxon>Cymbomonas</taxon>
    </lineage>
</organism>
<sequence length="167" mass="17457">MRDGDWCLYVSCMLADECAVGRHSDRHDVSHQYNIVLWNCENTVYEVESPDGKKIREFTSLGGVEALGGDGARRMPGSNEGVEMGGDGCGVVEAGVEVGRGGGVVEVGVARREVLGGGRQGAGGQRWRRRWRWSGGGCGGGCGAEDVGTWLRGGGGGVEVGVMAVEV</sequence>
<protein>
    <submittedName>
        <fullName evidence="1">Uncharacterized protein</fullName>
    </submittedName>
</protein>
<name>A0AAE0F7N1_9CHLO</name>
<accession>A0AAE0F7N1</accession>
<comment type="caution">
    <text evidence="1">The sequence shown here is derived from an EMBL/GenBank/DDBJ whole genome shotgun (WGS) entry which is preliminary data.</text>
</comment>
<evidence type="ECO:0000313" key="1">
    <source>
        <dbReference type="EMBL" id="KAK3254542.1"/>
    </source>
</evidence>
<evidence type="ECO:0000313" key="2">
    <source>
        <dbReference type="Proteomes" id="UP001190700"/>
    </source>
</evidence>